<sequence length="132" mass="14869">MAAPRTTKSKPTQTEPETAVEYDFDSWTPEAEEAALRALNDVQYIIVGQDFVGRFSDGEIVKIPLSLSLAVIDELQEQFDEPTDQFRHLIKTYAGAQLADGLDERNLISVAIMTEKYFRALRRAQTLAFPES</sequence>
<evidence type="ECO:0000313" key="3">
    <source>
        <dbReference type="Proteomes" id="UP000285768"/>
    </source>
</evidence>
<evidence type="ECO:0000313" key="2">
    <source>
        <dbReference type="EMBL" id="QAB18792.1"/>
    </source>
</evidence>
<dbReference type="Proteomes" id="UP000285768">
    <property type="component" value="Chromosome"/>
</dbReference>
<name>A0ABX5QI69_9MICO</name>
<protein>
    <recommendedName>
        <fullName evidence="4">Tail assembly chaperone</fullName>
    </recommendedName>
</protein>
<reference evidence="2 3" key="1">
    <citation type="submission" date="2019-01" db="EMBL/GenBank/DDBJ databases">
        <title>Leucobacter muris sp. nov. isolated from the nose of a laboratory mouse.</title>
        <authorList>
            <person name="Benga L."/>
            <person name="Sproeer C."/>
            <person name="Schumann P."/>
            <person name="Verbarg S."/>
            <person name="Bunk B."/>
            <person name="Engelhardt E."/>
            <person name="Benten P.M."/>
            <person name="Sager M."/>
        </authorList>
    </citation>
    <scope>NUCLEOTIDE SEQUENCE [LARGE SCALE GENOMIC DNA]</scope>
    <source>
        <strain evidence="2 3">DSM 101948</strain>
    </source>
</reference>
<feature type="region of interest" description="Disordered" evidence="1">
    <location>
        <begin position="1"/>
        <end position="22"/>
    </location>
</feature>
<proteinExistence type="predicted"/>
<keyword evidence="3" id="KW-1185">Reference proteome</keyword>
<gene>
    <name evidence="2" type="ORF">Leucomu_13515</name>
</gene>
<evidence type="ECO:0008006" key="4">
    <source>
        <dbReference type="Google" id="ProtNLM"/>
    </source>
</evidence>
<dbReference type="EMBL" id="CP035037">
    <property type="protein sequence ID" value="QAB18792.1"/>
    <property type="molecule type" value="Genomic_DNA"/>
</dbReference>
<accession>A0ABX5QI69</accession>
<evidence type="ECO:0000256" key="1">
    <source>
        <dbReference type="SAM" id="MobiDB-lite"/>
    </source>
</evidence>
<organism evidence="2 3">
    <name type="scientific">Leucobacter muris</name>
    <dbReference type="NCBI Taxonomy" id="1935379"/>
    <lineage>
        <taxon>Bacteria</taxon>
        <taxon>Bacillati</taxon>
        <taxon>Actinomycetota</taxon>
        <taxon>Actinomycetes</taxon>
        <taxon>Micrococcales</taxon>
        <taxon>Microbacteriaceae</taxon>
        <taxon>Leucobacter</taxon>
    </lineage>
</organism>
<dbReference type="RefSeq" id="WP_128387534.1">
    <property type="nucleotide sequence ID" value="NZ_CP035037.1"/>
</dbReference>